<dbReference type="SMART" id="SM00264">
    <property type="entry name" value="BAG"/>
    <property type="match status" value="1"/>
</dbReference>
<reference evidence="2" key="1">
    <citation type="journal article" date="2004" name="Nature">
        <title>Genome duplication in the teleost fish Tetraodon nigroviridis reveals the early vertebrate proto-karyotype.</title>
        <authorList>
            <person name="Jaillon O."/>
            <person name="Aury J.-M."/>
            <person name="Brunet F."/>
            <person name="Petit J.-L."/>
            <person name="Stange-Thomann N."/>
            <person name="Mauceli E."/>
            <person name="Bouneau L."/>
            <person name="Fischer C."/>
            <person name="Ozouf-Costaz C."/>
            <person name="Bernot A."/>
            <person name="Nicaud S."/>
            <person name="Jaffe D."/>
            <person name="Fisher S."/>
            <person name="Lutfalla G."/>
            <person name="Dossat C."/>
            <person name="Segurens B."/>
            <person name="Dasilva C."/>
            <person name="Salanoubat M."/>
            <person name="Levy M."/>
            <person name="Boudet N."/>
            <person name="Castellano S."/>
            <person name="Anthouard V."/>
            <person name="Jubin C."/>
            <person name="Castelli V."/>
            <person name="Katinka M."/>
            <person name="Vacherie B."/>
            <person name="Biemont C."/>
            <person name="Skalli Z."/>
            <person name="Cattolico L."/>
            <person name="Poulain J."/>
            <person name="De Berardinis V."/>
            <person name="Cruaud C."/>
            <person name="Duprat S."/>
            <person name="Brottier P."/>
            <person name="Coutanceau J.-P."/>
            <person name="Gouzy J."/>
            <person name="Parra G."/>
            <person name="Lardier G."/>
            <person name="Chapple C."/>
            <person name="McKernan K.J."/>
            <person name="McEwan P."/>
            <person name="Bosak S."/>
            <person name="Kellis M."/>
            <person name="Volff J.-N."/>
            <person name="Guigo R."/>
            <person name="Zody M.C."/>
            <person name="Mesirov J."/>
            <person name="Lindblad-Toh K."/>
            <person name="Birren B."/>
            <person name="Nusbaum C."/>
            <person name="Kahn D."/>
            <person name="Robinson-Rechavi M."/>
            <person name="Laudet V."/>
            <person name="Schachter V."/>
            <person name="Quetier F."/>
            <person name="Saurin W."/>
            <person name="Scarpelli C."/>
            <person name="Wincker P."/>
            <person name="Lander E.S."/>
            <person name="Weissenbach J."/>
            <person name="Roest Crollius H."/>
        </authorList>
    </citation>
    <scope>NUCLEOTIDE SEQUENCE [LARGE SCALE GENOMIC DNA]</scope>
</reference>
<accession>Q4RH49</accession>
<dbReference type="AlphaFoldDB" id="Q4RH49"/>
<dbReference type="KEGG" id="tng:GSTEN00034512G001"/>
<dbReference type="InterPro" id="IPR003103">
    <property type="entry name" value="BAG_domain"/>
</dbReference>
<dbReference type="PROSITE" id="PS51035">
    <property type="entry name" value="BAG"/>
    <property type="match status" value="1"/>
</dbReference>
<sequence>MIGKRGFLAKDLQVEALSKLDHRVKTAAEQLMKILEQIDALCVPENFSDCRMKKKGLVKTVQGFLAECDKIEACISDHLSKIQSKNLALADSN</sequence>
<gene>
    <name evidence="2" type="ORF">GSTENG00034512001</name>
</gene>
<evidence type="ECO:0000259" key="1">
    <source>
        <dbReference type="PROSITE" id="PS51035"/>
    </source>
</evidence>
<dbReference type="GO" id="GO:0051087">
    <property type="term" value="F:protein-folding chaperone binding"/>
    <property type="evidence" value="ECO:0007669"/>
    <property type="project" value="InterPro"/>
</dbReference>
<dbReference type="EMBL" id="CAAE01015069">
    <property type="protein sequence ID" value="CAG12283.1"/>
    <property type="molecule type" value="Genomic_DNA"/>
</dbReference>
<protein>
    <submittedName>
        <fullName evidence="2">(spotted green pufferfish) hypothetical protein</fullName>
    </submittedName>
</protein>
<dbReference type="Pfam" id="PF02179">
    <property type="entry name" value="BAG"/>
    <property type="match status" value="1"/>
</dbReference>
<organism evidence="2">
    <name type="scientific">Tetraodon nigroviridis</name>
    <name type="common">Spotted green pufferfish</name>
    <name type="synonym">Chelonodon nigroviridis</name>
    <dbReference type="NCBI Taxonomy" id="99883"/>
    <lineage>
        <taxon>Eukaryota</taxon>
        <taxon>Metazoa</taxon>
        <taxon>Chordata</taxon>
        <taxon>Craniata</taxon>
        <taxon>Vertebrata</taxon>
        <taxon>Euteleostomi</taxon>
        <taxon>Actinopterygii</taxon>
        <taxon>Neopterygii</taxon>
        <taxon>Teleostei</taxon>
        <taxon>Neoteleostei</taxon>
        <taxon>Acanthomorphata</taxon>
        <taxon>Eupercaria</taxon>
        <taxon>Tetraodontiformes</taxon>
        <taxon>Tetradontoidea</taxon>
        <taxon>Tetraodontidae</taxon>
        <taxon>Tetraodon</taxon>
    </lineage>
</organism>
<name>Q4RH49_TETNG</name>
<dbReference type="InterPro" id="IPR036533">
    <property type="entry name" value="BAG_dom_sf"/>
</dbReference>
<evidence type="ECO:0000313" key="2">
    <source>
        <dbReference type="EMBL" id="CAG12283.1"/>
    </source>
</evidence>
<comment type="caution">
    <text evidence="2">The sequence shown here is derived from an EMBL/GenBank/DDBJ whole genome shotgun (WGS) entry which is preliminary data.</text>
</comment>
<dbReference type="SUPFAM" id="SSF63491">
    <property type="entry name" value="BAG domain"/>
    <property type="match status" value="1"/>
</dbReference>
<dbReference type="Gene3D" id="1.20.58.120">
    <property type="entry name" value="BAG domain"/>
    <property type="match status" value="1"/>
</dbReference>
<reference evidence="2" key="2">
    <citation type="submission" date="2004-02" db="EMBL/GenBank/DDBJ databases">
        <authorList>
            <consortium name="Genoscope"/>
            <consortium name="Whitehead Institute Centre for Genome Research"/>
        </authorList>
    </citation>
    <scope>NUCLEOTIDE SEQUENCE</scope>
</reference>
<feature type="domain" description="BAG" evidence="1">
    <location>
        <begin position="5"/>
        <end position="72"/>
    </location>
</feature>
<dbReference type="OrthoDB" id="417450at2759"/>
<proteinExistence type="predicted"/>